<keyword evidence="2" id="KW-1185">Reference proteome</keyword>
<accession>A0A8X6PJG9</accession>
<name>A0A8X6PJG9_NEPPI</name>
<dbReference type="Proteomes" id="UP000887013">
    <property type="component" value="Unassembled WGS sequence"/>
</dbReference>
<evidence type="ECO:0000313" key="2">
    <source>
        <dbReference type="Proteomes" id="UP000887013"/>
    </source>
</evidence>
<comment type="caution">
    <text evidence="1">The sequence shown here is derived from an EMBL/GenBank/DDBJ whole genome shotgun (WGS) entry which is preliminary data.</text>
</comment>
<dbReference type="EMBL" id="BMAW01117270">
    <property type="protein sequence ID" value="GFT74305.1"/>
    <property type="molecule type" value="Genomic_DNA"/>
</dbReference>
<sequence length="95" mass="10311">MCIPTAVMWNKDIVSRYPVAKGDAQSLRGRGFPAISVGGHPLMKSDSSLRDVRCAGNVSISASICTCCDRWPQVMFAAVQKLFWNKPVVSGVTTH</sequence>
<evidence type="ECO:0000313" key="1">
    <source>
        <dbReference type="EMBL" id="GFT74305.1"/>
    </source>
</evidence>
<proteinExistence type="predicted"/>
<protein>
    <submittedName>
        <fullName evidence="1">Uncharacterized protein</fullName>
    </submittedName>
</protein>
<reference evidence="1" key="1">
    <citation type="submission" date="2020-08" db="EMBL/GenBank/DDBJ databases">
        <title>Multicomponent nature underlies the extraordinary mechanical properties of spider dragline silk.</title>
        <authorList>
            <person name="Kono N."/>
            <person name="Nakamura H."/>
            <person name="Mori M."/>
            <person name="Yoshida Y."/>
            <person name="Ohtoshi R."/>
            <person name="Malay A.D."/>
            <person name="Moran D.A.P."/>
            <person name="Tomita M."/>
            <person name="Numata K."/>
            <person name="Arakawa K."/>
        </authorList>
    </citation>
    <scope>NUCLEOTIDE SEQUENCE</scope>
</reference>
<gene>
    <name evidence="1" type="ORF">NPIL_197081</name>
</gene>
<organism evidence="1 2">
    <name type="scientific">Nephila pilipes</name>
    <name type="common">Giant wood spider</name>
    <name type="synonym">Nephila maculata</name>
    <dbReference type="NCBI Taxonomy" id="299642"/>
    <lineage>
        <taxon>Eukaryota</taxon>
        <taxon>Metazoa</taxon>
        <taxon>Ecdysozoa</taxon>
        <taxon>Arthropoda</taxon>
        <taxon>Chelicerata</taxon>
        <taxon>Arachnida</taxon>
        <taxon>Araneae</taxon>
        <taxon>Araneomorphae</taxon>
        <taxon>Entelegynae</taxon>
        <taxon>Araneoidea</taxon>
        <taxon>Nephilidae</taxon>
        <taxon>Nephila</taxon>
    </lineage>
</organism>
<dbReference type="AlphaFoldDB" id="A0A8X6PJG9"/>